<dbReference type="GeneID" id="115469971"/>
<evidence type="ECO:0000313" key="9">
    <source>
        <dbReference type="Proteomes" id="UP000515156"/>
    </source>
</evidence>
<dbReference type="SFLD" id="SFLDS00019">
    <property type="entry name" value="Glutathione_Transferase_(cytos"/>
    <property type="match status" value="1"/>
</dbReference>
<dbReference type="FunCoup" id="A0A6P7Y695">
    <property type="interactions" value="870"/>
</dbReference>
<dbReference type="Proteomes" id="UP000515156">
    <property type="component" value="Chromosome 5"/>
</dbReference>
<dbReference type="RefSeq" id="XP_030058640.1">
    <property type="nucleotide sequence ID" value="XM_030202780.1"/>
</dbReference>
<dbReference type="InterPro" id="IPR004046">
    <property type="entry name" value="GST_C"/>
</dbReference>
<evidence type="ECO:0000256" key="1">
    <source>
        <dbReference type="ARBA" id="ARBA00011067"/>
    </source>
</evidence>
<dbReference type="Pfam" id="PF00043">
    <property type="entry name" value="GST_C"/>
    <property type="match status" value="1"/>
</dbReference>
<keyword evidence="9" id="KW-1185">Reference proteome</keyword>
<dbReference type="SUPFAM" id="SSF47616">
    <property type="entry name" value="GST C-terminal domain-like"/>
    <property type="match status" value="1"/>
</dbReference>
<dbReference type="InterPro" id="IPR040079">
    <property type="entry name" value="Glutathione_S-Trfase"/>
</dbReference>
<dbReference type="PRINTS" id="PR01625">
    <property type="entry name" value="GSTRNSFRASEO"/>
</dbReference>
<evidence type="ECO:0000313" key="10">
    <source>
        <dbReference type="RefSeq" id="XP_030058640.1"/>
    </source>
</evidence>
<accession>A0A6P7Y695</accession>
<dbReference type="FunFam" id="3.40.30.10:FF:000123">
    <property type="entry name" value="Glutathione transferase o1"/>
    <property type="match status" value="1"/>
</dbReference>
<dbReference type="FunFam" id="1.20.1050.10:FF:000009">
    <property type="entry name" value="Glutathione S-transferase omega-1"/>
    <property type="match status" value="1"/>
</dbReference>
<dbReference type="InterPro" id="IPR036249">
    <property type="entry name" value="Thioredoxin-like_sf"/>
</dbReference>
<dbReference type="GO" id="GO:0050610">
    <property type="term" value="F:methylarsonate reductase activity"/>
    <property type="evidence" value="ECO:0007669"/>
    <property type="project" value="UniProtKB-UniRule"/>
</dbReference>
<evidence type="ECO:0000256" key="6">
    <source>
        <dbReference type="RuleBase" id="RU368071"/>
    </source>
</evidence>
<dbReference type="EC" id="2.5.1.18" evidence="6"/>
<dbReference type="SUPFAM" id="SSF52833">
    <property type="entry name" value="Thioredoxin-like"/>
    <property type="match status" value="1"/>
</dbReference>
<dbReference type="InParanoid" id="A0A6P7Y695"/>
<comment type="catalytic activity">
    <reaction evidence="3 6">
        <text>RX + glutathione = an S-substituted glutathione + a halide anion + H(+)</text>
        <dbReference type="Rhea" id="RHEA:16437"/>
        <dbReference type="ChEBI" id="CHEBI:15378"/>
        <dbReference type="ChEBI" id="CHEBI:16042"/>
        <dbReference type="ChEBI" id="CHEBI:17792"/>
        <dbReference type="ChEBI" id="CHEBI:57925"/>
        <dbReference type="ChEBI" id="CHEBI:90779"/>
        <dbReference type="EC" id="2.5.1.18"/>
    </reaction>
</comment>
<keyword evidence="2 6" id="KW-0560">Oxidoreductase</keyword>
<dbReference type="GO" id="GO:0005737">
    <property type="term" value="C:cytoplasm"/>
    <property type="evidence" value="ECO:0007669"/>
    <property type="project" value="InterPro"/>
</dbReference>
<name>A0A6P7Y695_9AMPH</name>
<feature type="domain" description="GST C-terminal" evidence="8">
    <location>
        <begin position="105"/>
        <end position="223"/>
    </location>
</feature>
<dbReference type="InterPro" id="IPR004045">
    <property type="entry name" value="Glutathione_S-Trfase_N"/>
</dbReference>
<dbReference type="SFLD" id="SFLDG00358">
    <property type="entry name" value="Main_(cytGST)"/>
    <property type="match status" value="1"/>
</dbReference>
<dbReference type="Pfam" id="PF13417">
    <property type="entry name" value="GST_N_3"/>
    <property type="match status" value="1"/>
</dbReference>
<keyword evidence="6" id="KW-0808">Transferase</keyword>
<dbReference type="PANTHER" id="PTHR43968">
    <property type="match status" value="1"/>
</dbReference>
<evidence type="ECO:0000256" key="4">
    <source>
        <dbReference type="ARBA" id="ARBA00048353"/>
    </source>
</evidence>
<evidence type="ECO:0000256" key="2">
    <source>
        <dbReference type="ARBA" id="ARBA00023002"/>
    </source>
</evidence>
<comment type="function">
    <text evidence="6">Exhibits glutathione-dependent thiol transferase activity. Has high dehydroascorbate reductase activity and may contribute to the recycling of ascorbic acid. Participates in the biotransformation of inorganic arsenic and reduces monomethylarsonic acid (MMA).</text>
</comment>
<dbReference type="Gene3D" id="1.20.1050.10">
    <property type="match status" value="1"/>
</dbReference>
<reference evidence="10" key="1">
    <citation type="submission" date="2025-08" db="UniProtKB">
        <authorList>
            <consortium name="RefSeq"/>
        </authorList>
    </citation>
    <scope>IDENTIFICATION</scope>
</reference>
<organism evidence="9 10">
    <name type="scientific">Microcaecilia unicolor</name>
    <dbReference type="NCBI Taxonomy" id="1415580"/>
    <lineage>
        <taxon>Eukaryota</taxon>
        <taxon>Metazoa</taxon>
        <taxon>Chordata</taxon>
        <taxon>Craniata</taxon>
        <taxon>Vertebrata</taxon>
        <taxon>Euteleostomi</taxon>
        <taxon>Amphibia</taxon>
        <taxon>Gymnophiona</taxon>
        <taxon>Siphonopidae</taxon>
        <taxon>Microcaecilia</taxon>
    </lineage>
</organism>
<evidence type="ECO:0000259" key="7">
    <source>
        <dbReference type="PROSITE" id="PS50404"/>
    </source>
</evidence>
<gene>
    <name evidence="10" type="primary">LOC115469971</name>
</gene>
<dbReference type="PANTHER" id="PTHR43968:SF6">
    <property type="entry name" value="GLUTATHIONE S-TRANSFERASE OMEGA"/>
    <property type="match status" value="1"/>
</dbReference>
<comment type="similarity">
    <text evidence="1 6">Belongs to the GST superfamily. Omega family.</text>
</comment>
<comment type="catalytic activity">
    <reaction evidence="4 6">
        <text>methylarsonate + 2 glutathione + H(+) = methylarsonous acid + glutathione disulfide + H2O</text>
        <dbReference type="Rhea" id="RHEA:15969"/>
        <dbReference type="ChEBI" id="CHEBI:15377"/>
        <dbReference type="ChEBI" id="CHEBI:15378"/>
        <dbReference type="ChEBI" id="CHEBI:17826"/>
        <dbReference type="ChEBI" id="CHEBI:33409"/>
        <dbReference type="ChEBI" id="CHEBI:57925"/>
        <dbReference type="ChEBI" id="CHEBI:58297"/>
        <dbReference type="EC" id="1.20.4.2"/>
    </reaction>
</comment>
<evidence type="ECO:0000256" key="5">
    <source>
        <dbReference type="ARBA" id="ARBA00049544"/>
    </source>
</evidence>
<dbReference type="EC" id="1.8.5.1" evidence="6"/>
<evidence type="ECO:0000256" key="3">
    <source>
        <dbReference type="ARBA" id="ARBA00047960"/>
    </source>
</evidence>
<dbReference type="InterPro" id="IPR005442">
    <property type="entry name" value="GST_omega"/>
</dbReference>
<evidence type="ECO:0000259" key="8">
    <source>
        <dbReference type="PROSITE" id="PS50405"/>
    </source>
</evidence>
<dbReference type="PROSITE" id="PS50405">
    <property type="entry name" value="GST_CTER"/>
    <property type="match status" value="1"/>
</dbReference>
<comment type="catalytic activity">
    <reaction evidence="5 6">
        <text>L-dehydroascorbate + 2 glutathione = glutathione disulfide + L-ascorbate</text>
        <dbReference type="Rhea" id="RHEA:24424"/>
        <dbReference type="ChEBI" id="CHEBI:38290"/>
        <dbReference type="ChEBI" id="CHEBI:57925"/>
        <dbReference type="ChEBI" id="CHEBI:58297"/>
        <dbReference type="ChEBI" id="CHEBI:58539"/>
        <dbReference type="EC" id="1.8.5.1"/>
    </reaction>
</comment>
<dbReference type="InterPro" id="IPR036282">
    <property type="entry name" value="Glutathione-S-Trfase_C_sf"/>
</dbReference>
<dbReference type="KEGG" id="muo:115469971"/>
<proteinExistence type="inferred from homology"/>
<dbReference type="InterPro" id="IPR010987">
    <property type="entry name" value="Glutathione-S-Trfase_C-like"/>
</dbReference>
<dbReference type="GO" id="GO:0006749">
    <property type="term" value="P:glutathione metabolic process"/>
    <property type="evidence" value="ECO:0007669"/>
    <property type="project" value="UniProtKB-UniRule"/>
</dbReference>
<dbReference type="OrthoDB" id="4951845at2759"/>
<dbReference type="GO" id="GO:0004364">
    <property type="term" value="F:glutathione transferase activity"/>
    <property type="evidence" value="ECO:0007669"/>
    <property type="project" value="UniProtKB-UniRule"/>
</dbReference>
<dbReference type="GO" id="GO:0045174">
    <property type="term" value="F:glutathione dehydrogenase (ascorbate) activity"/>
    <property type="evidence" value="ECO:0007669"/>
    <property type="project" value="UniProtKB-UniRule"/>
</dbReference>
<dbReference type="EC" id="1.20.4.2" evidence="6"/>
<feature type="domain" description="GST N-terminal" evidence="7">
    <location>
        <begin position="21"/>
        <end position="100"/>
    </location>
</feature>
<dbReference type="AlphaFoldDB" id="A0A6P7Y695"/>
<dbReference type="InterPro" id="IPR050983">
    <property type="entry name" value="GST_Omega/HSP26"/>
</dbReference>
<dbReference type="PROSITE" id="PS50404">
    <property type="entry name" value="GST_NTER"/>
    <property type="match status" value="1"/>
</dbReference>
<protein>
    <recommendedName>
        <fullName evidence="6">Glutathione S-transferase omega</fullName>
        <shortName evidence="6">GSTO</shortName>
        <ecNumber evidence="6">1.20.4.2</ecNumber>
        <ecNumber evidence="6">1.8.5.1</ecNumber>
        <ecNumber evidence="6">2.5.1.18</ecNumber>
    </recommendedName>
    <alternativeName>
        <fullName evidence="6">Glutathione-dependent dehydroascorbate reductase</fullName>
    </alternativeName>
    <alternativeName>
        <fullName evidence="6">Monomethylarsonic acid reductase</fullName>
    </alternativeName>
</protein>
<dbReference type="Gene3D" id="3.40.30.10">
    <property type="entry name" value="Glutaredoxin"/>
    <property type="match status" value="1"/>
</dbReference>
<sequence length="239" mass="27057">MLVATKSLQKGSAAPGPVPAGLVRNYGMRFCPYAHRTLLVLDAKGIKYENINVNLISKPEWFLEKTPLGLVPVLETEKGQVIYESPIICDYLDEAYPGKKLNPVDPYEKAKQKMLLEHFSKLASFLVMVLKAKKTGEDLGAHKAAFKEQFLKFEQLVPDTQFFGGNSISMIDYMVWPWFERLALFGVKESLNDVPKLKKWVETMMQDPVVQGLLISSEVYEGFLKLYLKEIPECADFGL</sequence>